<dbReference type="Proteomes" id="UP000239899">
    <property type="component" value="Unassembled WGS sequence"/>
</dbReference>
<keyword evidence="4" id="KW-1185">Reference proteome</keyword>
<protein>
    <recommendedName>
        <fullName evidence="2">Ribosomal protein eL8/eL30/eS12/Gadd45 domain-containing protein</fullName>
    </recommendedName>
</protein>
<dbReference type="GO" id="GO:0035368">
    <property type="term" value="F:selenocysteine insertion sequence binding"/>
    <property type="evidence" value="ECO:0007669"/>
    <property type="project" value="InterPro"/>
</dbReference>
<evidence type="ECO:0000313" key="3">
    <source>
        <dbReference type="EMBL" id="PRW20578.1"/>
    </source>
</evidence>
<dbReference type="InterPro" id="IPR040051">
    <property type="entry name" value="SECISBP2"/>
</dbReference>
<dbReference type="PANTHER" id="PTHR13284:SF4">
    <property type="entry name" value="C2H2-TYPE DOMAIN-CONTAINING PROTEIN"/>
    <property type="match status" value="1"/>
</dbReference>
<dbReference type="OrthoDB" id="2020517at2759"/>
<dbReference type="AlphaFoldDB" id="A0A2P6TD55"/>
<dbReference type="SUPFAM" id="SSF55315">
    <property type="entry name" value="L30e-like"/>
    <property type="match status" value="1"/>
</dbReference>
<evidence type="ECO:0000313" key="4">
    <source>
        <dbReference type="Proteomes" id="UP000239899"/>
    </source>
</evidence>
<dbReference type="GO" id="GO:1990904">
    <property type="term" value="C:ribonucleoprotein complex"/>
    <property type="evidence" value="ECO:0007669"/>
    <property type="project" value="TreeGrafter"/>
</dbReference>
<dbReference type="EMBL" id="LHPG02000023">
    <property type="protein sequence ID" value="PRW20578.1"/>
    <property type="molecule type" value="Genomic_DNA"/>
</dbReference>
<dbReference type="Pfam" id="PF01248">
    <property type="entry name" value="Ribosomal_L7Ae"/>
    <property type="match status" value="1"/>
</dbReference>
<feature type="domain" description="Ribosomal protein eL8/eL30/eS12/Gadd45" evidence="2">
    <location>
        <begin position="523"/>
        <end position="607"/>
    </location>
</feature>
<dbReference type="Gene3D" id="3.30.1330.30">
    <property type="match status" value="1"/>
</dbReference>
<dbReference type="GO" id="GO:0003730">
    <property type="term" value="F:mRNA 3'-UTR binding"/>
    <property type="evidence" value="ECO:0007669"/>
    <property type="project" value="TreeGrafter"/>
</dbReference>
<proteinExistence type="predicted"/>
<organism evidence="3 4">
    <name type="scientific">Chlorella sorokiniana</name>
    <name type="common">Freshwater green alga</name>
    <dbReference type="NCBI Taxonomy" id="3076"/>
    <lineage>
        <taxon>Eukaryota</taxon>
        <taxon>Viridiplantae</taxon>
        <taxon>Chlorophyta</taxon>
        <taxon>core chlorophytes</taxon>
        <taxon>Trebouxiophyceae</taxon>
        <taxon>Chlorellales</taxon>
        <taxon>Chlorellaceae</taxon>
        <taxon>Chlorella clade</taxon>
        <taxon>Chlorella</taxon>
    </lineage>
</organism>
<dbReference type="PANTHER" id="PTHR13284">
    <property type="entry name" value="GH01354P"/>
    <property type="match status" value="1"/>
</dbReference>
<dbReference type="GO" id="GO:0005739">
    <property type="term" value="C:mitochondrion"/>
    <property type="evidence" value="ECO:0007669"/>
    <property type="project" value="TreeGrafter"/>
</dbReference>
<dbReference type="InterPro" id="IPR029064">
    <property type="entry name" value="Ribosomal_eL30-like_sf"/>
</dbReference>
<comment type="caution">
    <text evidence="3">The sequence shown here is derived from an EMBL/GenBank/DDBJ whole genome shotgun (WGS) entry which is preliminary data.</text>
</comment>
<name>A0A2P6TD55_CHLSO</name>
<reference evidence="3 4" key="1">
    <citation type="journal article" date="2018" name="Plant J.">
        <title>Genome sequences of Chlorella sorokiniana UTEX 1602 and Micractinium conductrix SAG 241.80: implications to maltose excretion by a green alga.</title>
        <authorList>
            <person name="Arriola M.B."/>
            <person name="Velmurugan N."/>
            <person name="Zhang Y."/>
            <person name="Plunkett M.H."/>
            <person name="Hondzo H."/>
            <person name="Barney B.M."/>
        </authorList>
    </citation>
    <scope>NUCLEOTIDE SEQUENCE [LARGE SCALE GENOMIC DNA]</scope>
    <source>
        <strain evidence="4">UTEX 1602</strain>
    </source>
</reference>
<evidence type="ECO:0000256" key="1">
    <source>
        <dbReference type="SAM" id="MobiDB-lite"/>
    </source>
</evidence>
<feature type="region of interest" description="Disordered" evidence="1">
    <location>
        <begin position="20"/>
        <end position="46"/>
    </location>
</feature>
<accession>A0A2P6TD55</accession>
<dbReference type="InterPro" id="IPR004038">
    <property type="entry name" value="Ribosomal_eL8/eL30/eS12/Gad45"/>
</dbReference>
<feature type="region of interest" description="Disordered" evidence="1">
    <location>
        <begin position="71"/>
        <end position="110"/>
    </location>
</feature>
<sequence>MAASLEELLGMWSMTLDSPAAREASDLSRAPSYALSLSDGTGNSAASQAGSLCAFPQLAYLPGPSSIAQSSMSSLGSIAGTPRRSSEDSGSAAALAPPPHPQPARESDAVVKLTASGAGASAAAELKPPSGPTAAASLGGTATGISSVTRHLSLFASAQPLLEPLPQRAASPSLLLAPANSLGTSSPAGSGGGSAGPAPDVLLAVLSASLMAKQQQEQLAASLAAGTAAAGTAAAGAAAAAAARAGPAQPACACPSCHMVFADVAAYRAHCASQEHSVNIVHASLAMSMPRVAFATTGIPQHAFHQGAAQAAAAAPTQPPPAVPMPVRGATAAARALVRSPSAPSGLAPGFSRRGATDLFSELRVSDSAGGSAQRAPSMPSVPGIGLLPSVASMPSLALPAGTGAACLVAPAPMAPHVSSVSYSGPCLTPCCDQVVDPQLDALAHTLLKQLRQLDGMERAGAVVSAAGLAPINGTPEHALAAAGFPTLAPTLPLALPAALDAAADPALAALPDSLLGGGKPLRRLVGGLREVRKAVKNGSAVAVVAAVDIQESNPFDRSAKPAADIAEICELARARGVAVVFALNRIGLGSVFGTNKRMSAVALTNVAGLEGPSRRMLQMAEFGRAQWAARLRARAVLAQV</sequence>
<gene>
    <name evidence="3" type="ORF">C2E21_8940</name>
</gene>
<dbReference type="GO" id="GO:0043021">
    <property type="term" value="F:ribonucleoprotein complex binding"/>
    <property type="evidence" value="ECO:0007669"/>
    <property type="project" value="TreeGrafter"/>
</dbReference>
<evidence type="ECO:0000259" key="2">
    <source>
        <dbReference type="Pfam" id="PF01248"/>
    </source>
</evidence>